<comment type="similarity">
    <text evidence="1 4">Belongs to the aldehyde dehydrogenase family.</text>
</comment>
<feature type="active site" evidence="3">
    <location>
        <position position="288"/>
    </location>
</feature>
<evidence type="ECO:0000256" key="5">
    <source>
        <dbReference type="SAM" id="MobiDB-lite"/>
    </source>
</evidence>
<feature type="compositionally biased region" description="Pro residues" evidence="5">
    <location>
        <begin position="13"/>
        <end position="22"/>
    </location>
</feature>
<dbReference type="InterPro" id="IPR029510">
    <property type="entry name" value="Ald_DH_CS_GLU"/>
</dbReference>
<evidence type="ECO:0000259" key="6">
    <source>
        <dbReference type="Pfam" id="PF00171"/>
    </source>
</evidence>
<dbReference type="FunFam" id="3.40.309.10:FF:000012">
    <property type="entry name" value="Betaine aldehyde dehydrogenase"/>
    <property type="match status" value="1"/>
</dbReference>
<dbReference type="AlphaFoldDB" id="A0A849BJZ6"/>
<evidence type="ECO:0000313" key="8">
    <source>
        <dbReference type="Proteomes" id="UP000555552"/>
    </source>
</evidence>
<feature type="region of interest" description="Disordered" evidence="5">
    <location>
        <begin position="1"/>
        <end position="29"/>
    </location>
</feature>
<evidence type="ECO:0000256" key="2">
    <source>
        <dbReference type="ARBA" id="ARBA00023002"/>
    </source>
</evidence>
<dbReference type="SUPFAM" id="SSF53720">
    <property type="entry name" value="ALDH-like"/>
    <property type="match status" value="1"/>
</dbReference>
<evidence type="ECO:0000256" key="1">
    <source>
        <dbReference type="ARBA" id="ARBA00009986"/>
    </source>
</evidence>
<protein>
    <submittedName>
        <fullName evidence="7">Aldehyde dehydrogenase</fullName>
    </submittedName>
</protein>
<evidence type="ECO:0000256" key="4">
    <source>
        <dbReference type="RuleBase" id="RU003345"/>
    </source>
</evidence>
<proteinExistence type="inferred from homology"/>
<organism evidence="7 8">
    <name type="scientific">Pseudokineococcus marinus</name>
    <dbReference type="NCBI Taxonomy" id="351215"/>
    <lineage>
        <taxon>Bacteria</taxon>
        <taxon>Bacillati</taxon>
        <taxon>Actinomycetota</taxon>
        <taxon>Actinomycetes</taxon>
        <taxon>Kineosporiales</taxon>
        <taxon>Kineosporiaceae</taxon>
        <taxon>Pseudokineococcus</taxon>
    </lineage>
</organism>
<dbReference type="Proteomes" id="UP000555552">
    <property type="component" value="Unassembled WGS sequence"/>
</dbReference>
<evidence type="ECO:0000256" key="3">
    <source>
        <dbReference type="PROSITE-ProRule" id="PRU10007"/>
    </source>
</evidence>
<dbReference type="InterPro" id="IPR016163">
    <property type="entry name" value="Ald_DH_C"/>
</dbReference>
<gene>
    <name evidence="7" type="ORF">HLB09_00485</name>
</gene>
<dbReference type="InterPro" id="IPR016161">
    <property type="entry name" value="Ald_DH/histidinol_DH"/>
</dbReference>
<comment type="caution">
    <text evidence="7">The sequence shown here is derived from an EMBL/GenBank/DDBJ whole genome shotgun (WGS) entry which is preliminary data.</text>
</comment>
<dbReference type="Gene3D" id="3.40.309.10">
    <property type="entry name" value="Aldehyde Dehydrogenase, Chain A, domain 2"/>
    <property type="match status" value="1"/>
</dbReference>
<dbReference type="Gene3D" id="3.40.605.10">
    <property type="entry name" value="Aldehyde Dehydrogenase, Chain A, domain 1"/>
    <property type="match status" value="1"/>
</dbReference>
<dbReference type="RefSeq" id="WP_171201452.1">
    <property type="nucleotide sequence ID" value="NZ_BAAANP010000011.1"/>
</dbReference>
<dbReference type="FunFam" id="3.40.605.10:FF:000007">
    <property type="entry name" value="NAD/NADP-dependent betaine aldehyde dehydrogenase"/>
    <property type="match status" value="1"/>
</dbReference>
<dbReference type="PROSITE" id="PS00687">
    <property type="entry name" value="ALDEHYDE_DEHYDR_GLU"/>
    <property type="match status" value="1"/>
</dbReference>
<dbReference type="PANTHER" id="PTHR11699">
    <property type="entry name" value="ALDEHYDE DEHYDROGENASE-RELATED"/>
    <property type="match status" value="1"/>
</dbReference>
<keyword evidence="2 4" id="KW-0560">Oxidoreductase</keyword>
<dbReference type="InterPro" id="IPR016162">
    <property type="entry name" value="Ald_DH_N"/>
</dbReference>
<dbReference type="PROSITE" id="PS00070">
    <property type="entry name" value="ALDEHYDE_DEHYDR_CYS"/>
    <property type="match status" value="1"/>
</dbReference>
<dbReference type="EMBL" id="JABEMA010000003">
    <property type="protein sequence ID" value="NNH21583.1"/>
    <property type="molecule type" value="Genomic_DNA"/>
</dbReference>
<evidence type="ECO:0000313" key="7">
    <source>
        <dbReference type="EMBL" id="NNH21583.1"/>
    </source>
</evidence>
<accession>A0A849BJZ6</accession>
<reference evidence="7 8" key="1">
    <citation type="submission" date="2020-05" db="EMBL/GenBank/DDBJ databases">
        <title>MicrobeNet Type strains.</title>
        <authorList>
            <person name="Nicholson A.C."/>
        </authorList>
    </citation>
    <scope>NUCLEOTIDE SEQUENCE [LARGE SCALE GENOMIC DNA]</scope>
    <source>
        <strain evidence="7 8">JCM 14547</strain>
    </source>
</reference>
<dbReference type="InterPro" id="IPR015590">
    <property type="entry name" value="Aldehyde_DH_dom"/>
</dbReference>
<dbReference type="Pfam" id="PF00171">
    <property type="entry name" value="Aldedh"/>
    <property type="match status" value="1"/>
</dbReference>
<dbReference type="InterPro" id="IPR016160">
    <property type="entry name" value="Ald_DH_CS_CYS"/>
</dbReference>
<keyword evidence="8" id="KW-1185">Reference proteome</keyword>
<dbReference type="GO" id="GO:0016620">
    <property type="term" value="F:oxidoreductase activity, acting on the aldehyde or oxo group of donors, NAD or NADP as acceptor"/>
    <property type="evidence" value="ECO:0007669"/>
    <property type="project" value="InterPro"/>
</dbReference>
<name>A0A849BJZ6_9ACTN</name>
<sequence>MTTTTRQSDAPAPGAPPAPPAGPDDHHRSGAATASAVLAESLPSGLGSFVDGRVVPGTGDVVELVTPATGEVFTSYRDAGPDVLDRLLASSTEGARTWGATDPFARAATLREVSRVVAAHAEELAVLESATTGKPLRDARAETGRVAEMFGFYAGWADKVSGDTLPVPGDWLTYTRRVPWGVVTAVTPWNAPVFTAGWNSSAPLAAGNAVVLKPSEFTPATTVRLAQLAHEAGLPAGVLNVAVGLGATTGAAVTTDPRVGKVSFVGSVPTGRAVGTACAAAGIPTVLELGGKSATIVFADADLDRAADGAVAAIFAAAGQSCVAGSRLLVERSVHAALLEKVVERAGRLRLGDPLDPATEVGPIVTAGQHARVRALLELGLTDGAIRATPLAETPSGDLAGGHWVAPTVLDGVTPANALETTEVFGPVLGVDAFDTEEEAVARANATGFGLAGSVWTNDVSRAHRVAAGVRAGTFWVNACKTIHVAVPFGGFGDSGHGRSSGPGVLDEYTQLKAVWVPVQPVGAPFPSLGY</sequence>
<feature type="domain" description="Aldehyde dehydrogenase" evidence="6">
    <location>
        <begin position="59"/>
        <end position="515"/>
    </location>
</feature>